<gene>
    <name evidence="11" type="ORF">HY29_00930</name>
</gene>
<dbReference type="PANTHER" id="PTHR33540:SF2">
    <property type="entry name" value="TRNA THREONYLCARBAMOYLADENOSINE BIOSYNTHESIS PROTEIN TSAE"/>
    <property type="match status" value="1"/>
</dbReference>
<dbReference type="GO" id="GO:0005524">
    <property type="term" value="F:ATP binding"/>
    <property type="evidence" value="ECO:0007669"/>
    <property type="project" value="UniProtKB-KW"/>
</dbReference>
<comment type="caution">
    <text evidence="11">The sequence shown here is derived from an EMBL/GenBank/DDBJ whole genome shotgun (WGS) entry which is preliminary data.</text>
</comment>
<evidence type="ECO:0000256" key="6">
    <source>
        <dbReference type="ARBA" id="ARBA00022723"/>
    </source>
</evidence>
<dbReference type="Gene3D" id="3.40.50.300">
    <property type="entry name" value="P-loop containing nucleotide triphosphate hydrolases"/>
    <property type="match status" value="1"/>
</dbReference>
<organism evidence="11 12">
    <name type="scientific">Hyphomonas beringensis</name>
    <dbReference type="NCBI Taxonomy" id="1280946"/>
    <lineage>
        <taxon>Bacteria</taxon>
        <taxon>Pseudomonadati</taxon>
        <taxon>Pseudomonadota</taxon>
        <taxon>Alphaproteobacteria</taxon>
        <taxon>Hyphomonadales</taxon>
        <taxon>Hyphomonadaceae</taxon>
        <taxon>Hyphomonas</taxon>
    </lineage>
</organism>
<dbReference type="Proteomes" id="UP000027037">
    <property type="component" value="Unassembled WGS sequence"/>
</dbReference>
<dbReference type="EMBL" id="AWFF01000001">
    <property type="protein sequence ID" value="KCZ57319.1"/>
    <property type="molecule type" value="Genomic_DNA"/>
</dbReference>
<dbReference type="InterPro" id="IPR003442">
    <property type="entry name" value="T6A_TsaE"/>
</dbReference>
<dbReference type="PATRIC" id="fig|1280946.3.peg.180"/>
<keyword evidence="6" id="KW-0479">Metal-binding</keyword>
<evidence type="ECO:0000256" key="3">
    <source>
        <dbReference type="ARBA" id="ARBA00019010"/>
    </source>
</evidence>
<comment type="subcellular location">
    <subcellularLocation>
        <location evidence="1">Cytoplasm</location>
    </subcellularLocation>
</comment>
<dbReference type="SUPFAM" id="SSF52540">
    <property type="entry name" value="P-loop containing nucleoside triphosphate hydrolases"/>
    <property type="match status" value="1"/>
</dbReference>
<dbReference type="GO" id="GO:0005737">
    <property type="term" value="C:cytoplasm"/>
    <property type="evidence" value="ECO:0007669"/>
    <property type="project" value="UniProtKB-SubCell"/>
</dbReference>
<evidence type="ECO:0000256" key="9">
    <source>
        <dbReference type="ARBA" id="ARBA00022842"/>
    </source>
</evidence>
<dbReference type="AlphaFoldDB" id="A0A062UL67"/>
<evidence type="ECO:0000256" key="7">
    <source>
        <dbReference type="ARBA" id="ARBA00022741"/>
    </source>
</evidence>
<dbReference type="InterPro" id="IPR027417">
    <property type="entry name" value="P-loop_NTPase"/>
</dbReference>
<accession>A0A062UL67</accession>
<evidence type="ECO:0000256" key="2">
    <source>
        <dbReference type="ARBA" id="ARBA00007599"/>
    </source>
</evidence>
<evidence type="ECO:0000256" key="5">
    <source>
        <dbReference type="ARBA" id="ARBA00022694"/>
    </source>
</evidence>
<evidence type="ECO:0000313" key="12">
    <source>
        <dbReference type="Proteomes" id="UP000027037"/>
    </source>
</evidence>
<protein>
    <recommendedName>
        <fullName evidence="3">tRNA threonylcarbamoyladenosine biosynthesis protein TsaE</fullName>
    </recommendedName>
    <alternativeName>
        <fullName evidence="10">t(6)A37 threonylcarbamoyladenosine biosynthesis protein TsaE</fullName>
    </alternativeName>
</protein>
<evidence type="ECO:0000256" key="4">
    <source>
        <dbReference type="ARBA" id="ARBA00022490"/>
    </source>
</evidence>
<proteinExistence type="inferred from homology"/>
<dbReference type="GO" id="GO:0002949">
    <property type="term" value="P:tRNA threonylcarbamoyladenosine modification"/>
    <property type="evidence" value="ECO:0007669"/>
    <property type="project" value="InterPro"/>
</dbReference>
<dbReference type="NCBIfam" id="TIGR00150">
    <property type="entry name" value="T6A_YjeE"/>
    <property type="match status" value="1"/>
</dbReference>
<dbReference type="PANTHER" id="PTHR33540">
    <property type="entry name" value="TRNA THREONYLCARBAMOYLADENOSINE BIOSYNTHESIS PROTEIN TSAE"/>
    <property type="match status" value="1"/>
</dbReference>
<dbReference type="Pfam" id="PF02367">
    <property type="entry name" value="TsaE"/>
    <property type="match status" value="1"/>
</dbReference>
<reference evidence="11 12" key="1">
    <citation type="journal article" date="2014" name="Antonie Van Leeuwenhoek">
        <title>Hyphomonas beringensis sp. nov. and Hyphomonas chukchiensis sp. nov., isolated from surface seawater of the Bering Sea and Chukchi Sea.</title>
        <authorList>
            <person name="Li C."/>
            <person name="Lai Q."/>
            <person name="Li G."/>
            <person name="Dong C."/>
            <person name="Wang J."/>
            <person name="Liao Y."/>
            <person name="Shao Z."/>
        </authorList>
    </citation>
    <scope>NUCLEOTIDE SEQUENCE [LARGE SCALE GENOMIC DNA]</scope>
    <source>
        <strain evidence="11 12">25B14_1</strain>
    </source>
</reference>
<keyword evidence="7" id="KW-0547">Nucleotide-binding</keyword>
<evidence type="ECO:0000313" key="11">
    <source>
        <dbReference type="EMBL" id="KCZ57319.1"/>
    </source>
</evidence>
<dbReference type="eggNOG" id="COG0802">
    <property type="taxonomic scope" value="Bacteria"/>
</dbReference>
<keyword evidence="4" id="KW-0963">Cytoplasm</keyword>
<sequence length="171" mass="19622">MPHSQQKGWRFAALFYMARCMEKTFHLPSDKKTRSFGAALATILQPGDVLALHGGLGAGKTTMTRGLIQFLLGEEEEVPSPTYTLVQIYETDAFPIWHFDLYRLESPEDLHELGWDETDQGVAILEWPDKAGDQLPAWRLDVHLEFDGDQRIVRLVPCGEDWQTRLDDFRF</sequence>
<comment type="similarity">
    <text evidence="2">Belongs to the TsaE family.</text>
</comment>
<keyword evidence="12" id="KW-1185">Reference proteome</keyword>
<keyword evidence="5" id="KW-0819">tRNA processing</keyword>
<keyword evidence="9" id="KW-0460">Magnesium</keyword>
<evidence type="ECO:0000256" key="10">
    <source>
        <dbReference type="ARBA" id="ARBA00032441"/>
    </source>
</evidence>
<name>A0A062UL67_9PROT</name>
<keyword evidence="8" id="KW-0067">ATP-binding</keyword>
<dbReference type="STRING" id="1280946.HY29_00930"/>
<evidence type="ECO:0000256" key="8">
    <source>
        <dbReference type="ARBA" id="ARBA00022840"/>
    </source>
</evidence>
<dbReference type="GO" id="GO:0046872">
    <property type="term" value="F:metal ion binding"/>
    <property type="evidence" value="ECO:0007669"/>
    <property type="project" value="UniProtKB-KW"/>
</dbReference>
<evidence type="ECO:0000256" key="1">
    <source>
        <dbReference type="ARBA" id="ARBA00004496"/>
    </source>
</evidence>